<dbReference type="InterPro" id="IPR036390">
    <property type="entry name" value="WH_DNA-bd_sf"/>
</dbReference>
<reference evidence="2 3" key="1">
    <citation type="submission" date="2023-07" db="EMBL/GenBank/DDBJ databases">
        <title>Sorghum-associated microbial communities from plants grown in Nebraska, USA.</title>
        <authorList>
            <person name="Schachtman D."/>
        </authorList>
    </citation>
    <scope>NUCLEOTIDE SEQUENCE [LARGE SCALE GENOMIC DNA]</scope>
    <source>
        <strain evidence="2 3">DS1781</strain>
    </source>
</reference>
<comment type="caution">
    <text evidence="2">The sequence shown here is derived from an EMBL/GenBank/DDBJ whole genome shotgun (WGS) entry which is preliminary data.</text>
</comment>
<proteinExistence type="predicted"/>
<dbReference type="InterPro" id="IPR000835">
    <property type="entry name" value="HTH_MarR-typ"/>
</dbReference>
<dbReference type="SUPFAM" id="SSF46785">
    <property type="entry name" value="Winged helix' DNA-binding domain"/>
    <property type="match status" value="1"/>
</dbReference>
<keyword evidence="3" id="KW-1185">Reference proteome</keyword>
<evidence type="ECO:0000313" key="3">
    <source>
        <dbReference type="Proteomes" id="UP001184230"/>
    </source>
</evidence>
<feature type="domain" description="HTH marR-type" evidence="1">
    <location>
        <begin position="23"/>
        <end position="155"/>
    </location>
</feature>
<protein>
    <submittedName>
        <fullName evidence="2">DNA-binding MarR family transcriptional regulator</fullName>
    </submittedName>
</protein>
<dbReference type="PRINTS" id="PR00598">
    <property type="entry name" value="HTHMARR"/>
</dbReference>
<dbReference type="InterPro" id="IPR036388">
    <property type="entry name" value="WH-like_DNA-bd_sf"/>
</dbReference>
<gene>
    <name evidence="2" type="ORF">J2739_004374</name>
</gene>
<keyword evidence="2" id="KW-0238">DNA-binding</keyword>
<dbReference type="RefSeq" id="WP_309905508.1">
    <property type="nucleotide sequence ID" value="NZ_JAVDRF010000011.1"/>
</dbReference>
<evidence type="ECO:0000313" key="2">
    <source>
        <dbReference type="EMBL" id="MDR6538581.1"/>
    </source>
</evidence>
<dbReference type="GO" id="GO:0003677">
    <property type="term" value="F:DNA binding"/>
    <property type="evidence" value="ECO:0007669"/>
    <property type="project" value="UniProtKB-KW"/>
</dbReference>
<accession>A0ABU1NJG5</accession>
<dbReference type="InterPro" id="IPR039422">
    <property type="entry name" value="MarR/SlyA-like"/>
</dbReference>
<sequence length="161" mass="17336">MSSKSVNPLELTPAGRLGEASLRRVLGYQLAQARIVTDAIFDAEVASPLQLRPVEYTVLTLIAENPGGSPARLARALAVTAPNITALLDRLEARELIERKASDNDRRSQVLAVTRKGAELARKATHRIVAAEHSALSLTPGEQAILTELLHKVACARDSSR</sequence>
<dbReference type="Gene3D" id="1.10.10.10">
    <property type="entry name" value="Winged helix-like DNA-binding domain superfamily/Winged helix DNA-binding domain"/>
    <property type="match status" value="1"/>
</dbReference>
<name>A0ABU1NJG5_9BURK</name>
<evidence type="ECO:0000259" key="1">
    <source>
        <dbReference type="PROSITE" id="PS50995"/>
    </source>
</evidence>
<dbReference type="PROSITE" id="PS50995">
    <property type="entry name" value="HTH_MARR_2"/>
    <property type="match status" value="1"/>
</dbReference>
<dbReference type="PANTHER" id="PTHR33164">
    <property type="entry name" value="TRANSCRIPTIONAL REGULATOR, MARR FAMILY"/>
    <property type="match status" value="1"/>
</dbReference>
<dbReference type="EMBL" id="JAVDRF010000011">
    <property type="protein sequence ID" value="MDR6538581.1"/>
    <property type="molecule type" value="Genomic_DNA"/>
</dbReference>
<dbReference type="Pfam" id="PF12802">
    <property type="entry name" value="MarR_2"/>
    <property type="match status" value="1"/>
</dbReference>
<dbReference type="Proteomes" id="UP001184230">
    <property type="component" value="Unassembled WGS sequence"/>
</dbReference>
<organism evidence="2 3">
    <name type="scientific">Variovorax soli</name>
    <dbReference type="NCBI Taxonomy" id="376815"/>
    <lineage>
        <taxon>Bacteria</taxon>
        <taxon>Pseudomonadati</taxon>
        <taxon>Pseudomonadota</taxon>
        <taxon>Betaproteobacteria</taxon>
        <taxon>Burkholderiales</taxon>
        <taxon>Comamonadaceae</taxon>
        <taxon>Variovorax</taxon>
    </lineage>
</organism>
<dbReference type="SMART" id="SM00347">
    <property type="entry name" value="HTH_MARR"/>
    <property type="match status" value="1"/>
</dbReference>
<dbReference type="PANTHER" id="PTHR33164:SF43">
    <property type="entry name" value="HTH-TYPE TRANSCRIPTIONAL REPRESSOR YETL"/>
    <property type="match status" value="1"/>
</dbReference>